<evidence type="ECO:0000256" key="7">
    <source>
        <dbReference type="ARBA" id="ARBA00022989"/>
    </source>
</evidence>
<organismHost>
    <name type="scientific">Capra hircus</name>
    <name type="common">Goat</name>
    <dbReference type="NCBI Taxonomy" id="9925"/>
</organismHost>
<accession>A0A3G2KPA8</accession>
<proteinExistence type="inferred from homology"/>
<keyword evidence="9" id="KW-1015">Disulfide bond</keyword>
<evidence type="ECO:0000256" key="9">
    <source>
        <dbReference type="ARBA" id="ARBA00023157"/>
    </source>
</evidence>
<keyword evidence="5" id="KW-1043">Host membrane</keyword>
<evidence type="ECO:0000313" key="16">
    <source>
        <dbReference type="Proteomes" id="UP000693994"/>
    </source>
</evidence>
<dbReference type="Pfam" id="PF05966">
    <property type="entry name" value="Chordopox_A33R"/>
    <property type="match status" value="1"/>
</dbReference>
<dbReference type="SMR" id="A0A3G2KPA8"/>
<comment type="subunit">
    <text evidence="14">Homodimer, disulfide-linked. Interacts with protein OPG190. Interacts (via C-terminus) with protein OPG164. Interacts with OPG162.</text>
</comment>
<keyword evidence="3" id="KW-0812">Transmembrane</keyword>
<dbReference type="Proteomes" id="UP000693994">
    <property type="component" value="Segment"/>
</dbReference>
<evidence type="ECO:0000256" key="11">
    <source>
        <dbReference type="ARBA" id="ARBA00034751"/>
    </source>
</evidence>
<comment type="function">
    <text evidence="13">Forms a complex with OPG162 and OPG190 to coordinate the incorporation of OPG164 into wrapped enveloped virion (EV) membranes and, subsequently, the production of actin tails. Therefore plays an essential role in efficient cell-to-cell spread of viral particles.</text>
</comment>
<keyword evidence="7" id="KW-1133">Transmembrane helix</keyword>
<dbReference type="EMBL" id="MN648219">
    <property type="protein sequence ID" value="QLI57748.1"/>
    <property type="molecule type" value="Genomic_DNA"/>
</dbReference>
<organism evidence="15 16">
    <name type="scientific">Orf virus</name>
    <name type="common">ORFV</name>
    <dbReference type="NCBI Taxonomy" id="10258"/>
    <lineage>
        <taxon>Viruses</taxon>
        <taxon>Varidnaviria</taxon>
        <taxon>Bamfordvirae</taxon>
        <taxon>Nucleocytoviricota</taxon>
        <taxon>Pokkesviricetes</taxon>
        <taxon>Chitovirales</taxon>
        <taxon>Poxviridae</taxon>
        <taxon>Chordopoxvirinae</taxon>
        <taxon>Parapoxvirus</taxon>
        <taxon>Parapoxvirus orf</taxon>
    </lineage>
</organism>
<keyword evidence="10" id="KW-0325">Glycoprotein</keyword>
<evidence type="ECO:0000256" key="8">
    <source>
        <dbReference type="ARBA" id="ARBA00023136"/>
    </source>
</evidence>
<evidence type="ECO:0000256" key="12">
    <source>
        <dbReference type="ARBA" id="ARBA00034879"/>
    </source>
</evidence>
<evidence type="ECO:0000256" key="2">
    <source>
        <dbReference type="ARBA" id="ARBA00004597"/>
    </source>
</evidence>
<keyword evidence="6" id="KW-0735">Signal-anchor</keyword>
<name>A0A3G2KPA8_ORFV</name>
<evidence type="ECO:0000256" key="6">
    <source>
        <dbReference type="ARBA" id="ARBA00022968"/>
    </source>
</evidence>
<evidence type="ECO:0000256" key="14">
    <source>
        <dbReference type="ARBA" id="ARBA00046978"/>
    </source>
</evidence>
<protein>
    <recommendedName>
        <fullName evidence="12">Protein OPG161</fullName>
    </recommendedName>
</protein>
<comment type="similarity">
    <text evidence="11">Belongs to the orthopoxvirus OPG161 family.</text>
</comment>
<evidence type="ECO:0000256" key="13">
    <source>
        <dbReference type="ARBA" id="ARBA00046059"/>
    </source>
</evidence>
<evidence type="ECO:0000256" key="1">
    <source>
        <dbReference type="ARBA" id="ARBA00004208"/>
    </source>
</evidence>
<keyword evidence="4" id="KW-0946">Virion</keyword>
<evidence type="ECO:0000256" key="10">
    <source>
        <dbReference type="ARBA" id="ARBA00023180"/>
    </source>
</evidence>
<evidence type="ECO:0000313" key="15">
    <source>
        <dbReference type="EMBL" id="QLI57748.1"/>
    </source>
</evidence>
<dbReference type="GO" id="GO:0033644">
    <property type="term" value="C:host cell membrane"/>
    <property type="evidence" value="ECO:0007669"/>
    <property type="project" value="UniProtKB-SubCell"/>
</dbReference>
<keyword evidence="8" id="KW-0472">Membrane</keyword>
<comment type="subcellular location">
    <subcellularLocation>
        <location evidence="2">Host membrane</location>
        <topology evidence="2">Single-pass type II membrane protein</topology>
    </subcellularLocation>
    <subcellularLocation>
        <location evidence="1">Virion membrane</location>
        <topology evidence="1">Single-pass type II membrane protein</topology>
    </subcellularLocation>
</comment>
<dbReference type="InterPro" id="IPR016186">
    <property type="entry name" value="C-type_lectin-like/link_sf"/>
</dbReference>
<dbReference type="GO" id="GO:0055036">
    <property type="term" value="C:virion membrane"/>
    <property type="evidence" value="ECO:0007669"/>
    <property type="project" value="UniProtKB-SubCell"/>
</dbReference>
<organismHost>
    <name type="scientific">Homo sapiens</name>
    <name type="common">Human</name>
    <dbReference type="NCBI Taxonomy" id="9606"/>
</organismHost>
<dbReference type="Gene3D" id="3.10.100.10">
    <property type="entry name" value="Mannose-Binding Protein A, subunit A"/>
    <property type="match status" value="1"/>
</dbReference>
<evidence type="ECO:0000256" key="3">
    <source>
        <dbReference type="ARBA" id="ARBA00022692"/>
    </source>
</evidence>
<evidence type="ECO:0000256" key="5">
    <source>
        <dbReference type="ARBA" id="ARBA00022870"/>
    </source>
</evidence>
<reference evidence="15" key="1">
    <citation type="submission" date="2019-11" db="EMBL/GenBank/DDBJ databases">
        <authorList>
            <person name="Zhou Y."/>
            <person name="Cui S."/>
            <person name="Zhao K."/>
            <person name="He W."/>
            <person name="Gao F."/>
        </authorList>
    </citation>
    <scope>NUCLEOTIDE SEQUENCE</scope>
    <source>
        <strain evidence="15">CL18</strain>
    </source>
</reference>
<dbReference type="InterPro" id="IPR009238">
    <property type="entry name" value="Chordopox_A33R"/>
</dbReference>
<evidence type="ECO:0000256" key="4">
    <source>
        <dbReference type="ARBA" id="ARBA00022844"/>
    </source>
</evidence>
<gene>
    <name evidence="15" type="primary">ORFV109</name>
</gene>
<sequence length="164" mass="18521">MAHNTFENDSESANNQYVASVKRQKMIRRYIKMFFRFITAIAIIVLAILVVILSLSLDECLHREHPPHDYSHVQNSTCDGITLGGGEKCLRLNLPATWEDANRQCGNLGFYLPSTGLEKKFPWLVTYLDGTWGNTQNSVFGPTGDLQNVIGQGPKEYKYFCVSD</sequence>
<organismHost>
    <name type="scientific">Ovis aries</name>
    <name type="common">Sheep</name>
    <dbReference type="NCBI Taxonomy" id="9940"/>
</organismHost>